<keyword evidence="3 7" id="KW-1003">Cell membrane</keyword>
<name>A0A4U3M9P9_9ACTN</name>
<keyword evidence="10" id="KW-1185">Reference proteome</keyword>
<evidence type="ECO:0000256" key="6">
    <source>
        <dbReference type="ARBA" id="ARBA00023136"/>
    </source>
</evidence>
<feature type="transmembrane region" description="Helical" evidence="7">
    <location>
        <begin position="53"/>
        <end position="73"/>
    </location>
</feature>
<evidence type="ECO:0000256" key="7">
    <source>
        <dbReference type="RuleBase" id="RU367016"/>
    </source>
</evidence>
<feature type="transmembrane region" description="Helical" evidence="7">
    <location>
        <begin position="108"/>
        <end position="126"/>
    </location>
</feature>
<evidence type="ECO:0000256" key="5">
    <source>
        <dbReference type="ARBA" id="ARBA00022989"/>
    </source>
</evidence>
<dbReference type="PANTHER" id="PTHR30353">
    <property type="entry name" value="INNER MEMBRANE PROTEIN DEDA-RELATED"/>
    <property type="match status" value="1"/>
</dbReference>
<reference evidence="9 10" key="1">
    <citation type="submission" date="2019-04" db="EMBL/GenBank/DDBJ databases">
        <title>Herbidospora sp. NEAU-GS14.nov., a novel actinomycete isolated from soil.</title>
        <authorList>
            <person name="Han L."/>
        </authorList>
    </citation>
    <scope>NUCLEOTIDE SEQUENCE [LARGE SCALE GENOMIC DNA]</scope>
    <source>
        <strain evidence="9 10">NEAU-GS14</strain>
    </source>
</reference>
<evidence type="ECO:0000256" key="2">
    <source>
        <dbReference type="ARBA" id="ARBA00010792"/>
    </source>
</evidence>
<dbReference type="OrthoDB" id="9813426at2"/>
<dbReference type="GO" id="GO:0005886">
    <property type="term" value="C:plasma membrane"/>
    <property type="evidence" value="ECO:0007669"/>
    <property type="project" value="UniProtKB-SubCell"/>
</dbReference>
<evidence type="ECO:0000313" key="9">
    <source>
        <dbReference type="EMBL" id="TKK84246.1"/>
    </source>
</evidence>
<dbReference type="EMBL" id="SZQA01000036">
    <property type="protein sequence ID" value="TKK84246.1"/>
    <property type="molecule type" value="Genomic_DNA"/>
</dbReference>
<protein>
    <submittedName>
        <fullName evidence="9">DedA family protein</fullName>
    </submittedName>
</protein>
<feature type="transmembrane region" description="Helical" evidence="7">
    <location>
        <begin position="138"/>
        <end position="161"/>
    </location>
</feature>
<proteinExistence type="inferred from homology"/>
<dbReference type="InterPro" id="IPR032816">
    <property type="entry name" value="VTT_dom"/>
</dbReference>
<dbReference type="Pfam" id="PF09335">
    <property type="entry name" value="VTT_dom"/>
    <property type="match status" value="1"/>
</dbReference>
<gene>
    <name evidence="9" type="ORF">FDA94_30450</name>
</gene>
<comment type="subcellular location">
    <subcellularLocation>
        <location evidence="1 7">Cell membrane</location>
        <topology evidence="1 7">Multi-pass membrane protein</topology>
    </subcellularLocation>
</comment>
<feature type="transmembrane region" description="Helical" evidence="7">
    <location>
        <begin position="13"/>
        <end position="32"/>
    </location>
</feature>
<dbReference type="Proteomes" id="UP000308705">
    <property type="component" value="Unassembled WGS sequence"/>
</dbReference>
<keyword evidence="6 7" id="KW-0472">Membrane</keyword>
<feature type="transmembrane region" description="Helical" evidence="7">
    <location>
        <begin position="173"/>
        <end position="192"/>
    </location>
</feature>
<comment type="caution">
    <text evidence="9">The sequence shown here is derived from an EMBL/GenBank/DDBJ whole genome shotgun (WGS) entry which is preliminary data.</text>
</comment>
<dbReference type="InterPro" id="IPR032818">
    <property type="entry name" value="DedA-like"/>
</dbReference>
<keyword evidence="4 7" id="KW-0812">Transmembrane</keyword>
<feature type="domain" description="VTT" evidence="8">
    <location>
        <begin position="32"/>
        <end position="159"/>
    </location>
</feature>
<evidence type="ECO:0000256" key="1">
    <source>
        <dbReference type="ARBA" id="ARBA00004651"/>
    </source>
</evidence>
<dbReference type="RefSeq" id="WP_137250506.1">
    <property type="nucleotide sequence ID" value="NZ_SZQA01000036.1"/>
</dbReference>
<evidence type="ECO:0000256" key="4">
    <source>
        <dbReference type="ARBA" id="ARBA00022692"/>
    </source>
</evidence>
<evidence type="ECO:0000256" key="3">
    <source>
        <dbReference type="ARBA" id="ARBA00022475"/>
    </source>
</evidence>
<organism evidence="9 10">
    <name type="scientific">Herbidospora galbida</name>
    <dbReference type="NCBI Taxonomy" id="2575442"/>
    <lineage>
        <taxon>Bacteria</taxon>
        <taxon>Bacillati</taxon>
        <taxon>Actinomycetota</taxon>
        <taxon>Actinomycetes</taxon>
        <taxon>Streptosporangiales</taxon>
        <taxon>Streptosporangiaceae</taxon>
        <taxon>Herbidospora</taxon>
    </lineage>
</organism>
<keyword evidence="5 7" id="KW-1133">Transmembrane helix</keyword>
<evidence type="ECO:0000259" key="8">
    <source>
        <dbReference type="Pfam" id="PF09335"/>
    </source>
</evidence>
<dbReference type="AlphaFoldDB" id="A0A4U3M9P9"/>
<comment type="similarity">
    <text evidence="2 7">Belongs to the DedA family.</text>
</comment>
<evidence type="ECO:0000313" key="10">
    <source>
        <dbReference type="Proteomes" id="UP000308705"/>
    </source>
</evidence>
<dbReference type="PANTHER" id="PTHR30353:SF15">
    <property type="entry name" value="INNER MEMBRANE PROTEIN YABI"/>
    <property type="match status" value="1"/>
</dbReference>
<accession>A0A4U3M9P9</accession>
<sequence>MGLEHWLQSIPDLWIYVVVGLVIGVESLGIPLPGEIVLVSASLMAAKGIVDPLLVGGCATAGAIVGDSIGFSIGHRGGQGLFDRLGRRFPRHFGPGHVGRAKALFRRWGVWAVFFGRFVALLRILAGPLAGALHLPYWRFLAANVLGAILWAGGTTAVVYYLGVAAERWLKQLSWAALALVVVFGLVTMVWVRRRARS</sequence>